<keyword evidence="4" id="KW-0539">Nucleus</keyword>
<feature type="domain" description="Zn(2)-C6 fungal-type" evidence="5">
    <location>
        <begin position="18"/>
        <end position="48"/>
    </location>
</feature>
<organism evidence="6 7">
    <name type="scientific">Aspergillus cavernicola</name>
    <dbReference type="NCBI Taxonomy" id="176166"/>
    <lineage>
        <taxon>Eukaryota</taxon>
        <taxon>Fungi</taxon>
        <taxon>Dikarya</taxon>
        <taxon>Ascomycota</taxon>
        <taxon>Pezizomycotina</taxon>
        <taxon>Eurotiomycetes</taxon>
        <taxon>Eurotiomycetidae</taxon>
        <taxon>Eurotiales</taxon>
        <taxon>Aspergillaceae</taxon>
        <taxon>Aspergillus</taxon>
        <taxon>Aspergillus subgen. Nidulantes</taxon>
    </lineage>
</organism>
<protein>
    <recommendedName>
        <fullName evidence="5">Zn(2)-C6 fungal-type domain-containing protein</fullName>
    </recommendedName>
</protein>
<evidence type="ECO:0000256" key="1">
    <source>
        <dbReference type="ARBA" id="ARBA00023015"/>
    </source>
</evidence>
<dbReference type="PANTHER" id="PTHR47785:SF3">
    <property type="entry name" value="ZN(2)-C6 FUNGAL-TYPE DOMAIN-CONTAINING PROTEIN"/>
    <property type="match status" value="1"/>
</dbReference>
<keyword evidence="2" id="KW-0238">DNA-binding</keyword>
<dbReference type="InterPro" id="IPR053181">
    <property type="entry name" value="EcdB-like_regulator"/>
</dbReference>
<dbReference type="SMART" id="SM00066">
    <property type="entry name" value="GAL4"/>
    <property type="match status" value="1"/>
</dbReference>
<dbReference type="InterPro" id="IPR001138">
    <property type="entry name" value="Zn2Cys6_DnaBD"/>
</dbReference>
<name>A0ABR4HC39_9EURO</name>
<dbReference type="EMBL" id="JBFXLS010000155">
    <property type="protein sequence ID" value="KAL2813038.1"/>
    <property type="molecule type" value="Genomic_DNA"/>
</dbReference>
<evidence type="ECO:0000313" key="6">
    <source>
        <dbReference type="EMBL" id="KAL2813038.1"/>
    </source>
</evidence>
<dbReference type="CDD" id="cd12148">
    <property type="entry name" value="fungal_TF_MHR"/>
    <property type="match status" value="1"/>
</dbReference>
<dbReference type="Pfam" id="PF00172">
    <property type="entry name" value="Zn_clus"/>
    <property type="match status" value="1"/>
</dbReference>
<proteinExistence type="predicted"/>
<gene>
    <name evidence="6" type="ORF">BDW59DRAFT_178357</name>
</gene>
<keyword evidence="3" id="KW-0804">Transcription</keyword>
<dbReference type="Proteomes" id="UP001610335">
    <property type="component" value="Unassembled WGS sequence"/>
</dbReference>
<keyword evidence="1" id="KW-0805">Transcription regulation</keyword>
<accession>A0ABR4HC39</accession>
<dbReference type="InterPro" id="IPR036864">
    <property type="entry name" value="Zn2-C6_fun-type_DNA-bd_sf"/>
</dbReference>
<dbReference type="PROSITE" id="PS00463">
    <property type="entry name" value="ZN2_CY6_FUNGAL_1"/>
    <property type="match status" value="1"/>
</dbReference>
<dbReference type="SUPFAM" id="SSF57701">
    <property type="entry name" value="Zn2/Cys6 DNA-binding domain"/>
    <property type="match status" value="1"/>
</dbReference>
<evidence type="ECO:0000256" key="2">
    <source>
        <dbReference type="ARBA" id="ARBA00023125"/>
    </source>
</evidence>
<keyword evidence="7" id="KW-1185">Reference proteome</keyword>
<comment type="caution">
    <text evidence="6">The sequence shown here is derived from an EMBL/GenBank/DDBJ whole genome shotgun (WGS) entry which is preliminary data.</text>
</comment>
<dbReference type="CDD" id="cd00067">
    <property type="entry name" value="GAL4"/>
    <property type="match status" value="1"/>
</dbReference>
<evidence type="ECO:0000259" key="5">
    <source>
        <dbReference type="PROSITE" id="PS50048"/>
    </source>
</evidence>
<dbReference type="PANTHER" id="PTHR47785">
    <property type="entry name" value="ZN(II)2CYS6 TRANSCRIPTION FACTOR (EUROFUNG)-RELATED-RELATED"/>
    <property type="match status" value="1"/>
</dbReference>
<evidence type="ECO:0000256" key="3">
    <source>
        <dbReference type="ARBA" id="ARBA00023163"/>
    </source>
</evidence>
<dbReference type="Gene3D" id="4.10.240.10">
    <property type="entry name" value="Zn(2)-C6 fungal-type DNA-binding domain"/>
    <property type="match status" value="1"/>
</dbReference>
<reference evidence="6 7" key="1">
    <citation type="submission" date="2024-07" db="EMBL/GenBank/DDBJ databases">
        <title>Section-level genome sequencing and comparative genomics of Aspergillus sections Usti and Cavernicolus.</title>
        <authorList>
            <consortium name="Lawrence Berkeley National Laboratory"/>
            <person name="Nybo J.L."/>
            <person name="Vesth T.C."/>
            <person name="Theobald S."/>
            <person name="Frisvad J.C."/>
            <person name="Larsen T.O."/>
            <person name="Kjaerboelling I."/>
            <person name="Rothschild-Mancinelli K."/>
            <person name="Lyhne E.K."/>
            <person name="Kogle M.E."/>
            <person name="Barry K."/>
            <person name="Clum A."/>
            <person name="Na H."/>
            <person name="Ledsgaard L."/>
            <person name="Lin J."/>
            <person name="Lipzen A."/>
            <person name="Kuo A."/>
            <person name="Riley R."/>
            <person name="Mondo S."/>
            <person name="LaButti K."/>
            <person name="Haridas S."/>
            <person name="Pangalinan J."/>
            <person name="Salamov A.A."/>
            <person name="Simmons B.A."/>
            <person name="Magnuson J.K."/>
            <person name="Chen J."/>
            <person name="Drula E."/>
            <person name="Henrissat B."/>
            <person name="Wiebenga A."/>
            <person name="Lubbers R.J."/>
            <person name="Gomes A.C."/>
            <person name="Makela M.R."/>
            <person name="Stajich J."/>
            <person name="Grigoriev I.V."/>
            <person name="Mortensen U.H."/>
            <person name="De vries R.P."/>
            <person name="Baker S.E."/>
            <person name="Andersen M.R."/>
        </authorList>
    </citation>
    <scope>NUCLEOTIDE SEQUENCE [LARGE SCALE GENOMIC DNA]</scope>
    <source>
        <strain evidence="6 7">CBS 600.67</strain>
    </source>
</reference>
<dbReference type="PROSITE" id="PS50048">
    <property type="entry name" value="ZN2_CY6_FUNGAL_2"/>
    <property type="match status" value="1"/>
</dbReference>
<evidence type="ECO:0000256" key="4">
    <source>
        <dbReference type="ARBA" id="ARBA00023242"/>
    </source>
</evidence>
<sequence>MSLVPHCKAARRGRNPKACGTCRAKRTKCDGQRPQCSFCLERGRDCSYLGIPELPATPLEAEISTVWERLDQISAALGTLSPRQGNLPQKQGCRGGDIHNGSYMVRGFPYMTLQNESFMALLGLGKSFSRHIERVEHSRNMLPLRALQVPVIMQKRAWRLLKAFAEHVHIWYPLLHAGFTSEFVHSISNAFPPSPEPCLTLLVLAIGLGHIQGHPYVEAAMQMLPCILAGNDEIRSTQCLLFSIYFLCCVQPCQAYAFASMASDNLQIDLKNIIGWISLLIERLGPLATYIIVQLDIGNSGIWDLSTRATTLVSCETWTLPLELPAPLGFTQYTAAKSDGSSSGLSEPDMSYFITKIALRKMFQHCNWSVRELSPGRFAYAPIIAAELERQLDEWRRFLPERYSFLDHEGEATSSLASSSPQVEFLRTQYYAFKASVYWPAVYQALDTGGMNNSLIFNCRQFFESYVAFVNSAARAVQLCLPNLWTLCTSVFTISMAALIGSTMPCLIPVVNPAFTRSLELAVQILEDVRGISPSLAEMGLLLKERASQRLSSPNWTTMVHLYFLSASQDGTHG</sequence>
<evidence type="ECO:0000313" key="7">
    <source>
        <dbReference type="Proteomes" id="UP001610335"/>
    </source>
</evidence>